<dbReference type="EMBL" id="KL367652">
    <property type="protein sequence ID" value="KFD60719.1"/>
    <property type="molecule type" value="Genomic_DNA"/>
</dbReference>
<sequence>EQRYLPFSYPILDCCRRKQLLRSKKPQQRPNSNDDRAVFMVLLYLLATGFPASIESTVWSNFKQPDSYVHEACLENWL</sequence>
<gene>
    <name evidence="2" type="ORF">M513_05887</name>
    <name evidence="3" type="ORF">M514_05887</name>
</gene>
<evidence type="ECO:0000313" key="4">
    <source>
        <dbReference type="Proteomes" id="UP000030764"/>
    </source>
</evidence>
<feature type="non-terminal residue" evidence="2">
    <location>
        <position position="78"/>
    </location>
</feature>
<proteinExistence type="predicted"/>
<reference evidence="2 4" key="1">
    <citation type="journal article" date="2014" name="Nat. Genet.">
        <title>Genome and transcriptome of the porcine whipworm Trichuris suis.</title>
        <authorList>
            <person name="Jex A.R."/>
            <person name="Nejsum P."/>
            <person name="Schwarz E.M."/>
            <person name="Hu L."/>
            <person name="Young N.D."/>
            <person name="Hall R.S."/>
            <person name="Korhonen P.K."/>
            <person name="Liao S."/>
            <person name="Thamsborg S."/>
            <person name="Xia J."/>
            <person name="Xu P."/>
            <person name="Wang S."/>
            <person name="Scheerlinck J.P."/>
            <person name="Hofmann A."/>
            <person name="Sternberg P.W."/>
            <person name="Wang J."/>
            <person name="Gasser R.B."/>
        </authorList>
    </citation>
    <scope>NUCLEOTIDE SEQUENCE [LARGE SCALE GENOMIC DNA]</scope>
    <source>
        <strain evidence="3">DCEP-RM93F</strain>
        <strain evidence="2">DCEP-RM93M</strain>
    </source>
</reference>
<dbReference type="Proteomes" id="UP000030758">
    <property type="component" value="Unassembled WGS sequence"/>
</dbReference>
<name>A0A085M7I1_9BILA</name>
<keyword evidence="1" id="KW-0472">Membrane</keyword>
<protein>
    <submittedName>
        <fullName evidence="2">Uncharacterized protein</fullName>
    </submittedName>
</protein>
<evidence type="ECO:0000256" key="1">
    <source>
        <dbReference type="SAM" id="Phobius"/>
    </source>
</evidence>
<evidence type="ECO:0000313" key="3">
    <source>
        <dbReference type="EMBL" id="KFD60719.1"/>
    </source>
</evidence>
<keyword evidence="1" id="KW-1133">Transmembrane helix</keyword>
<keyword evidence="1" id="KW-0812">Transmembrane</keyword>
<dbReference type="EMBL" id="KL363219">
    <property type="protein sequence ID" value="KFD53177.1"/>
    <property type="molecule type" value="Genomic_DNA"/>
</dbReference>
<accession>A0A085M7I1</accession>
<dbReference type="Proteomes" id="UP000030764">
    <property type="component" value="Unassembled WGS sequence"/>
</dbReference>
<feature type="transmembrane region" description="Helical" evidence="1">
    <location>
        <begin position="37"/>
        <end position="54"/>
    </location>
</feature>
<keyword evidence="4" id="KW-1185">Reference proteome</keyword>
<organism evidence="2 4">
    <name type="scientific">Trichuris suis</name>
    <name type="common">pig whipworm</name>
    <dbReference type="NCBI Taxonomy" id="68888"/>
    <lineage>
        <taxon>Eukaryota</taxon>
        <taxon>Metazoa</taxon>
        <taxon>Ecdysozoa</taxon>
        <taxon>Nematoda</taxon>
        <taxon>Enoplea</taxon>
        <taxon>Dorylaimia</taxon>
        <taxon>Trichinellida</taxon>
        <taxon>Trichuridae</taxon>
        <taxon>Trichuris</taxon>
    </lineage>
</organism>
<evidence type="ECO:0000313" key="2">
    <source>
        <dbReference type="EMBL" id="KFD53177.1"/>
    </source>
</evidence>
<dbReference type="AlphaFoldDB" id="A0A085M7I1"/>
<feature type="non-terminal residue" evidence="2">
    <location>
        <position position="1"/>
    </location>
</feature>